<feature type="domain" description="SusD-like N-terminal" evidence="7">
    <location>
        <begin position="44"/>
        <end position="215"/>
    </location>
</feature>
<dbReference type="InterPro" id="IPR033985">
    <property type="entry name" value="SusD-like_N"/>
</dbReference>
<dbReference type="Pfam" id="PF07980">
    <property type="entry name" value="SusD_RagB"/>
    <property type="match status" value="1"/>
</dbReference>
<comment type="caution">
    <text evidence="8">The sequence shown here is derived from an EMBL/GenBank/DDBJ whole genome shotgun (WGS) entry which is preliminary data.</text>
</comment>
<organism evidence="8 9">
    <name type="scientific">Mariniflexile fucanivorans</name>
    <dbReference type="NCBI Taxonomy" id="264023"/>
    <lineage>
        <taxon>Bacteria</taxon>
        <taxon>Pseudomonadati</taxon>
        <taxon>Bacteroidota</taxon>
        <taxon>Flavobacteriia</taxon>
        <taxon>Flavobacteriales</taxon>
        <taxon>Flavobacteriaceae</taxon>
        <taxon>Mariniflexile</taxon>
    </lineage>
</organism>
<evidence type="ECO:0000256" key="4">
    <source>
        <dbReference type="ARBA" id="ARBA00023136"/>
    </source>
</evidence>
<keyword evidence="5" id="KW-0998">Cell outer membrane</keyword>
<evidence type="ECO:0000313" key="9">
    <source>
        <dbReference type="Proteomes" id="UP000295455"/>
    </source>
</evidence>
<dbReference type="EMBL" id="SLUP01000002">
    <property type="protein sequence ID" value="TCL67467.1"/>
    <property type="molecule type" value="Genomic_DNA"/>
</dbReference>
<dbReference type="InterPro" id="IPR012944">
    <property type="entry name" value="SusD_RagB_dom"/>
</dbReference>
<gene>
    <name evidence="8" type="ORF">EV196_10223</name>
</gene>
<dbReference type="InterPro" id="IPR011990">
    <property type="entry name" value="TPR-like_helical_dom_sf"/>
</dbReference>
<reference evidence="8 9" key="1">
    <citation type="submission" date="2019-03" db="EMBL/GenBank/DDBJ databases">
        <title>Genomic Encyclopedia of Type Strains, Phase IV (KMG-IV): sequencing the most valuable type-strain genomes for metagenomic binning, comparative biology and taxonomic classification.</title>
        <authorList>
            <person name="Goeker M."/>
        </authorList>
    </citation>
    <scope>NUCLEOTIDE SEQUENCE [LARGE SCALE GENOMIC DNA]</scope>
    <source>
        <strain evidence="8 9">DSM 18792</strain>
    </source>
</reference>
<dbReference type="OrthoDB" id="5694214at2"/>
<evidence type="ECO:0000259" key="6">
    <source>
        <dbReference type="Pfam" id="PF07980"/>
    </source>
</evidence>
<proteinExistence type="inferred from homology"/>
<dbReference type="RefSeq" id="WP_132215055.1">
    <property type="nucleotide sequence ID" value="NZ_OX156936.1"/>
</dbReference>
<sequence length="552" mass="62772">MKNKIKNTVIILLISLGYVSCSDFLVEEPPTFIAAENFYKTEEDARNAVDGVYERMANVFGRRWMSIDLYTDDIVSKRGNTWTTPMANHTVTPSFELFDDNHDIYFDWWIGIGRANDVIKNASAMDLNQDFVNLIIGEARALRGFYYYNLVRAFGDMPLIIEGSDWEVARTDVDDIYNQIIIPDLLFAAEHCSIGLHDGHITKWTAKVILAEVYLTRAGKRRTSQGVFVQGDASNYALARDMAKDVIDNSPHSLNLVASQTAPAYGVAWDSNNTFSKESMLEISYLPIDGIGNWMTREGRGANNGVNYWGRANDVPELFDKNGNDIGNTATVDELSFPRTNNAGIYLPTPHLYDAFEDGDERRDFNIMTRYDVPNGPTYLTQPMFRKFVDTDVLTLVEGSDFRYADNNTILFRFADALLIYAEAQNEADGAPNNDAYKAVNDIRNRAGLDDLTPNLSQSDFRTAIWKERRLEFAGEYKRKFDLIRTDRLTNCTFPINIIWEAEQGSVRSLNAVSADFSGNIQWPDNEWLWPIPQAQLEINLKYGWIQNKGYE</sequence>
<name>A0A4V2QEC0_9FLAO</name>
<evidence type="ECO:0000256" key="3">
    <source>
        <dbReference type="ARBA" id="ARBA00022729"/>
    </source>
</evidence>
<evidence type="ECO:0000256" key="1">
    <source>
        <dbReference type="ARBA" id="ARBA00004442"/>
    </source>
</evidence>
<keyword evidence="9" id="KW-1185">Reference proteome</keyword>
<protein>
    <submittedName>
        <fullName evidence="8">Putative outer membrane starch-binding protein</fullName>
    </submittedName>
</protein>
<evidence type="ECO:0000259" key="7">
    <source>
        <dbReference type="Pfam" id="PF14322"/>
    </source>
</evidence>
<dbReference type="GO" id="GO:0009279">
    <property type="term" value="C:cell outer membrane"/>
    <property type="evidence" value="ECO:0007669"/>
    <property type="project" value="UniProtKB-SubCell"/>
</dbReference>
<evidence type="ECO:0000256" key="5">
    <source>
        <dbReference type="ARBA" id="ARBA00023237"/>
    </source>
</evidence>
<keyword evidence="4" id="KW-0472">Membrane</keyword>
<dbReference type="Proteomes" id="UP000295455">
    <property type="component" value="Unassembled WGS sequence"/>
</dbReference>
<evidence type="ECO:0000313" key="8">
    <source>
        <dbReference type="EMBL" id="TCL67467.1"/>
    </source>
</evidence>
<comment type="similarity">
    <text evidence="2">Belongs to the SusD family.</text>
</comment>
<feature type="domain" description="RagB/SusD" evidence="6">
    <location>
        <begin position="358"/>
        <end position="551"/>
    </location>
</feature>
<evidence type="ECO:0000256" key="2">
    <source>
        <dbReference type="ARBA" id="ARBA00006275"/>
    </source>
</evidence>
<dbReference type="SUPFAM" id="SSF48452">
    <property type="entry name" value="TPR-like"/>
    <property type="match status" value="1"/>
</dbReference>
<comment type="subcellular location">
    <subcellularLocation>
        <location evidence="1">Cell outer membrane</location>
    </subcellularLocation>
</comment>
<dbReference type="Pfam" id="PF14322">
    <property type="entry name" value="SusD-like_3"/>
    <property type="match status" value="1"/>
</dbReference>
<dbReference type="AlphaFoldDB" id="A0A4V2QEC0"/>
<dbReference type="Gene3D" id="1.25.40.390">
    <property type="match status" value="1"/>
</dbReference>
<accession>A0A4V2QEC0</accession>
<keyword evidence="3" id="KW-0732">Signal</keyword>